<keyword evidence="2 5" id="KW-0479">Metal-binding</keyword>
<dbReference type="Pfam" id="PF03328">
    <property type="entry name" value="HpcH_HpaI"/>
    <property type="match status" value="1"/>
</dbReference>
<keyword evidence="8" id="KW-1185">Reference proteome</keyword>
<evidence type="ECO:0000256" key="4">
    <source>
        <dbReference type="PIRSR" id="PIRSR015582-1"/>
    </source>
</evidence>
<evidence type="ECO:0000256" key="2">
    <source>
        <dbReference type="ARBA" id="ARBA00022723"/>
    </source>
</evidence>
<dbReference type="PANTHER" id="PTHR11105">
    <property type="entry name" value="CITRATE LYASE SUBUNIT BETA-RELATED"/>
    <property type="match status" value="1"/>
</dbReference>
<sequence>MLRAGAKLEPLRLWRSFFYVPGDAEKKIAKMAKLASDIVERRDLAKLQSHLPDAIVLDCEDGVAGSAKVAAREGIARTLRQDSFRPFRQALQRTLLVRINPLDTGLTEADLQVCVDQHDKLDHICLPKTESLDQLKWLADRIKGTGLLVIGMIESPEALLHMSHMCRGSILEGVPLRGFVFGSDDYCARLGVARSDSNVEVSYARKKFVNVCKSFGLTAIDMVDIDLHDTSAEKVTKNTRLGAQLGFDGKQLIHPKQIPIAHEAFSPREQSIDWSRRLLAEATQSGAGAFTFEGKMIDMPTMRQAENTLKKAQLLRGDGLNL</sequence>
<evidence type="ECO:0000256" key="1">
    <source>
        <dbReference type="ARBA" id="ARBA00001946"/>
    </source>
</evidence>
<evidence type="ECO:0000256" key="3">
    <source>
        <dbReference type="ARBA" id="ARBA00022842"/>
    </source>
</evidence>
<comment type="cofactor">
    <cofactor evidence="1">
        <name>Mg(2+)</name>
        <dbReference type="ChEBI" id="CHEBI:18420"/>
    </cofactor>
</comment>
<feature type="binding site" evidence="4">
    <location>
        <position position="154"/>
    </location>
    <ligand>
        <name>substrate</name>
    </ligand>
</feature>
<evidence type="ECO:0000313" key="7">
    <source>
        <dbReference type="EMBL" id="KAL3313727.1"/>
    </source>
</evidence>
<evidence type="ECO:0000256" key="5">
    <source>
        <dbReference type="PIRSR" id="PIRSR015582-2"/>
    </source>
</evidence>
<gene>
    <name evidence="7" type="ORF">Ciccas_007666</name>
</gene>
<dbReference type="EMBL" id="JBJKFK010001210">
    <property type="protein sequence ID" value="KAL3313727.1"/>
    <property type="molecule type" value="Genomic_DNA"/>
</dbReference>
<feature type="binding site" evidence="5">
    <location>
        <position position="154"/>
    </location>
    <ligand>
        <name>Mg(2+)</name>
        <dbReference type="ChEBI" id="CHEBI:18420"/>
    </ligand>
</feature>
<proteinExistence type="predicted"/>
<evidence type="ECO:0000259" key="6">
    <source>
        <dbReference type="Pfam" id="PF03328"/>
    </source>
</evidence>
<dbReference type="PIRSF" id="PIRSF015582">
    <property type="entry name" value="Cit_lyase_B"/>
    <property type="match status" value="1"/>
</dbReference>
<protein>
    <recommendedName>
        <fullName evidence="6">HpcH/HpaI aldolase/citrate lyase domain-containing protein</fullName>
    </recommendedName>
</protein>
<keyword evidence="3 5" id="KW-0460">Magnesium</keyword>
<dbReference type="InterPro" id="IPR040442">
    <property type="entry name" value="Pyrv_kinase-like_dom_sf"/>
</dbReference>
<name>A0ABD2Q280_9PLAT</name>
<dbReference type="InterPro" id="IPR005000">
    <property type="entry name" value="Aldolase/citrate-lyase_domain"/>
</dbReference>
<feature type="binding site" evidence="4">
    <location>
        <position position="98"/>
    </location>
    <ligand>
        <name>substrate</name>
    </ligand>
</feature>
<evidence type="ECO:0000313" key="8">
    <source>
        <dbReference type="Proteomes" id="UP001626550"/>
    </source>
</evidence>
<feature type="domain" description="HpcH/HpaI aldolase/citrate lyase" evidence="6">
    <location>
        <begin position="48"/>
        <end position="255"/>
    </location>
</feature>
<dbReference type="Proteomes" id="UP001626550">
    <property type="component" value="Unassembled WGS sequence"/>
</dbReference>
<dbReference type="Gene3D" id="3.20.20.60">
    <property type="entry name" value="Phosphoenolpyruvate-binding domains"/>
    <property type="match status" value="1"/>
</dbReference>
<dbReference type="PANTHER" id="PTHR11105:SF0">
    <property type="entry name" value="CITRAMALYL-COA LYASE, MITOCHONDRIAL"/>
    <property type="match status" value="1"/>
</dbReference>
<reference evidence="7 8" key="1">
    <citation type="submission" date="2024-11" db="EMBL/GenBank/DDBJ databases">
        <title>Adaptive evolution of stress response genes in parasites aligns with host niche diversity.</title>
        <authorList>
            <person name="Hahn C."/>
            <person name="Resl P."/>
        </authorList>
    </citation>
    <scope>NUCLEOTIDE SEQUENCE [LARGE SCALE GENOMIC DNA]</scope>
    <source>
        <strain evidence="7">EGGRZ-B1_66</strain>
        <tissue evidence="7">Body</tissue>
    </source>
</reference>
<dbReference type="AlphaFoldDB" id="A0ABD2Q280"/>
<organism evidence="7 8">
    <name type="scientific">Cichlidogyrus casuarinus</name>
    <dbReference type="NCBI Taxonomy" id="1844966"/>
    <lineage>
        <taxon>Eukaryota</taxon>
        <taxon>Metazoa</taxon>
        <taxon>Spiralia</taxon>
        <taxon>Lophotrochozoa</taxon>
        <taxon>Platyhelminthes</taxon>
        <taxon>Monogenea</taxon>
        <taxon>Monopisthocotylea</taxon>
        <taxon>Dactylogyridea</taxon>
        <taxon>Ancyrocephalidae</taxon>
        <taxon>Cichlidogyrus</taxon>
    </lineage>
</organism>
<comment type="caution">
    <text evidence="7">The sequence shown here is derived from an EMBL/GenBank/DDBJ whole genome shotgun (WGS) entry which is preliminary data.</text>
</comment>
<dbReference type="InterPro" id="IPR015813">
    <property type="entry name" value="Pyrv/PenolPyrv_kinase-like_dom"/>
</dbReference>
<dbReference type="SUPFAM" id="SSF51621">
    <property type="entry name" value="Phosphoenolpyruvate/pyruvate domain"/>
    <property type="match status" value="1"/>
</dbReference>
<dbReference type="InterPro" id="IPR040186">
    <property type="entry name" value="Citramalyl-CoA_lyase"/>
</dbReference>
<dbReference type="InterPro" id="IPR011206">
    <property type="entry name" value="Citrate_lyase_beta/mcl1/mcl2"/>
</dbReference>
<accession>A0ABD2Q280</accession>
<dbReference type="GO" id="GO:0046872">
    <property type="term" value="F:metal ion binding"/>
    <property type="evidence" value="ECO:0007669"/>
    <property type="project" value="UniProtKB-KW"/>
</dbReference>
<feature type="binding site" evidence="5">
    <location>
        <position position="185"/>
    </location>
    <ligand>
        <name>Mg(2+)</name>
        <dbReference type="ChEBI" id="CHEBI:18420"/>
    </ligand>
</feature>